<evidence type="ECO:0000313" key="1">
    <source>
        <dbReference type="EMBL" id="EFH88191.1"/>
    </source>
</evidence>
<reference evidence="1 2" key="1">
    <citation type="journal article" date="2011" name="Stand. Genomic Sci.">
        <title>Non-contiguous finished genome sequence and contextual data of the filamentous soil bacterium Ktedonobacter racemifer type strain (SOSP1-21).</title>
        <authorList>
            <person name="Chang Y.J."/>
            <person name="Land M."/>
            <person name="Hauser L."/>
            <person name="Chertkov O."/>
            <person name="Del Rio T.G."/>
            <person name="Nolan M."/>
            <person name="Copeland A."/>
            <person name="Tice H."/>
            <person name="Cheng J.F."/>
            <person name="Lucas S."/>
            <person name="Han C."/>
            <person name="Goodwin L."/>
            <person name="Pitluck S."/>
            <person name="Ivanova N."/>
            <person name="Ovchinikova G."/>
            <person name="Pati A."/>
            <person name="Chen A."/>
            <person name="Palaniappan K."/>
            <person name="Mavromatis K."/>
            <person name="Liolios K."/>
            <person name="Brettin T."/>
            <person name="Fiebig A."/>
            <person name="Rohde M."/>
            <person name="Abt B."/>
            <person name="Goker M."/>
            <person name="Detter J.C."/>
            <person name="Woyke T."/>
            <person name="Bristow J."/>
            <person name="Eisen J.A."/>
            <person name="Markowitz V."/>
            <person name="Hugenholtz P."/>
            <person name="Kyrpides N.C."/>
            <person name="Klenk H.P."/>
            <person name="Lapidus A."/>
        </authorList>
    </citation>
    <scope>NUCLEOTIDE SEQUENCE [LARGE SCALE GENOMIC DNA]</scope>
    <source>
        <strain evidence="2">DSM 44963</strain>
    </source>
</reference>
<accession>D6TCS7</accession>
<sequence length="36" mass="4189">MQDIIRTELILSQSSFSHTLNIPIDNVDIASWLFNR</sequence>
<organism evidence="1 2">
    <name type="scientific">Ktedonobacter racemifer DSM 44963</name>
    <dbReference type="NCBI Taxonomy" id="485913"/>
    <lineage>
        <taxon>Bacteria</taxon>
        <taxon>Bacillati</taxon>
        <taxon>Chloroflexota</taxon>
        <taxon>Ktedonobacteria</taxon>
        <taxon>Ktedonobacterales</taxon>
        <taxon>Ktedonobacteraceae</taxon>
        <taxon>Ktedonobacter</taxon>
    </lineage>
</organism>
<dbReference type="Proteomes" id="UP000004508">
    <property type="component" value="Unassembled WGS sequence"/>
</dbReference>
<proteinExistence type="predicted"/>
<dbReference type="STRING" id="485913.Krac_9600"/>
<dbReference type="AlphaFoldDB" id="D6TCS7"/>
<evidence type="ECO:0000313" key="2">
    <source>
        <dbReference type="Proteomes" id="UP000004508"/>
    </source>
</evidence>
<keyword evidence="2" id="KW-1185">Reference proteome</keyword>
<protein>
    <submittedName>
        <fullName evidence="1">Uncharacterized protein</fullName>
    </submittedName>
</protein>
<gene>
    <name evidence="1" type="ORF">Krac_9600</name>
</gene>
<name>D6TCS7_KTERA</name>
<dbReference type="InParanoid" id="D6TCS7"/>
<dbReference type="EMBL" id="ADVG01000001">
    <property type="protein sequence ID" value="EFH88191.1"/>
    <property type="molecule type" value="Genomic_DNA"/>
</dbReference>
<comment type="caution">
    <text evidence="1">The sequence shown here is derived from an EMBL/GenBank/DDBJ whole genome shotgun (WGS) entry which is preliminary data.</text>
</comment>